<dbReference type="OrthoDB" id="3472822at2"/>
<evidence type="ECO:0000313" key="4">
    <source>
        <dbReference type="Proteomes" id="UP000315226"/>
    </source>
</evidence>
<proteinExistence type="inferred from homology"/>
<dbReference type="RefSeq" id="WP_141293886.1">
    <property type="nucleotide sequence ID" value="NZ_BJMN01000007.1"/>
</dbReference>
<reference evidence="3 4" key="1">
    <citation type="submission" date="2019-06" db="EMBL/GenBank/DDBJ databases">
        <title>Whole genome shotgun sequence of Streptomyces gardneri NBRC 12865.</title>
        <authorList>
            <person name="Hosoyama A."/>
            <person name="Uohara A."/>
            <person name="Ohji S."/>
            <person name="Ichikawa N."/>
        </authorList>
    </citation>
    <scope>NUCLEOTIDE SEQUENCE [LARGE SCALE GENOMIC DNA]</scope>
    <source>
        <strain evidence="3 4">NBRC 12865</strain>
    </source>
</reference>
<dbReference type="Proteomes" id="UP000315226">
    <property type="component" value="Unassembled WGS sequence"/>
</dbReference>
<keyword evidence="4" id="KW-1185">Reference proteome</keyword>
<feature type="domain" description="UspA" evidence="2">
    <location>
        <begin position="7"/>
        <end position="146"/>
    </location>
</feature>
<sequence>MSGAEGRRVVVGVSGSMGSLTALHRAVDEARRIGAELVVVLAWLPPDGEAAQRHVVTPPAIDFRRAAADRLLETIEDAFGSDGPGVPWQGMIARGHPGPALVESADRDGDLLVIGAGRRDGLRRLLFPSVVRYCVAHAACPVLAVPPSPLLSDLASAHRRFNRWLRFDARQLTEGTP</sequence>
<evidence type="ECO:0000256" key="1">
    <source>
        <dbReference type="ARBA" id="ARBA00008791"/>
    </source>
</evidence>
<dbReference type="InterPro" id="IPR014729">
    <property type="entry name" value="Rossmann-like_a/b/a_fold"/>
</dbReference>
<dbReference type="PRINTS" id="PR01438">
    <property type="entry name" value="UNVRSLSTRESS"/>
</dbReference>
<accession>A0A4Y3RCW4</accession>
<gene>
    <name evidence="3" type="ORF">SGA01_11270</name>
</gene>
<evidence type="ECO:0000259" key="2">
    <source>
        <dbReference type="Pfam" id="PF00582"/>
    </source>
</evidence>
<protein>
    <recommendedName>
        <fullName evidence="2">UspA domain-containing protein</fullName>
    </recommendedName>
</protein>
<dbReference type="InterPro" id="IPR006015">
    <property type="entry name" value="Universal_stress_UspA"/>
</dbReference>
<dbReference type="PANTHER" id="PTHR46268:SF6">
    <property type="entry name" value="UNIVERSAL STRESS PROTEIN UP12"/>
    <property type="match status" value="1"/>
</dbReference>
<dbReference type="Pfam" id="PF00582">
    <property type="entry name" value="Usp"/>
    <property type="match status" value="1"/>
</dbReference>
<name>A0A4Y3RCW4_9ACTN</name>
<comment type="caution">
    <text evidence="3">The sequence shown here is derived from an EMBL/GenBank/DDBJ whole genome shotgun (WGS) entry which is preliminary data.</text>
</comment>
<comment type="similarity">
    <text evidence="1">Belongs to the universal stress protein A family.</text>
</comment>
<dbReference type="PANTHER" id="PTHR46268">
    <property type="entry name" value="STRESS RESPONSE PROTEIN NHAX"/>
    <property type="match status" value="1"/>
</dbReference>
<dbReference type="CDD" id="cd00293">
    <property type="entry name" value="USP-like"/>
    <property type="match status" value="1"/>
</dbReference>
<evidence type="ECO:0000313" key="3">
    <source>
        <dbReference type="EMBL" id="GEB55522.1"/>
    </source>
</evidence>
<dbReference type="SUPFAM" id="SSF52402">
    <property type="entry name" value="Adenine nucleotide alpha hydrolases-like"/>
    <property type="match status" value="1"/>
</dbReference>
<dbReference type="InterPro" id="IPR006016">
    <property type="entry name" value="UspA"/>
</dbReference>
<organism evidence="3 4">
    <name type="scientific">Streptomyces gardneri</name>
    <dbReference type="NCBI Taxonomy" id="66892"/>
    <lineage>
        <taxon>Bacteria</taxon>
        <taxon>Bacillati</taxon>
        <taxon>Actinomycetota</taxon>
        <taxon>Actinomycetes</taxon>
        <taxon>Kitasatosporales</taxon>
        <taxon>Streptomycetaceae</taxon>
        <taxon>Streptomyces</taxon>
    </lineage>
</organism>
<dbReference type="Gene3D" id="3.40.50.620">
    <property type="entry name" value="HUPs"/>
    <property type="match status" value="1"/>
</dbReference>
<dbReference type="AlphaFoldDB" id="A0A4Y3RCW4"/>
<dbReference type="EMBL" id="BJMN01000007">
    <property type="protein sequence ID" value="GEB55522.1"/>
    <property type="molecule type" value="Genomic_DNA"/>
</dbReference>